<evidence type="ECO:0000313" key="4">
    <source>
        <dbReference type="Proteomes" id="UP001642484"/>
    </source>
</evidence>
<feature type="compositionally biased region" description="Basic and acidic residues" evidence="1">
    <location>
        <begin position="156"/>
        <end position="171"/>
    </location>
</feature>
<feature type="domain" description="DUF4116" evidence="2">
    <location>
        <begin position="318"/>
        <end position="366"/>
    </location>
</feature>
<organism evidence="3 4">
    <name type="scientific">Durusdinium trenchii</name>
    <dbReference type="NCBI Taxonomy" id="1381693"/>
    <lineage>
        <taxon>Eukaryota</taxon>
        <taxon>Sar</taxon>
        <taxon>Alveolata</taxon>
        <taxon>Dinophyceae</taxon>
        <taxon>Suessiales</taxon>
        <taxon>Symbiodiniaceae</taxon>
        <taxon>Durusdinium</taxon>
    </lineage>
</organism>
<feature type="compositionally biased region" description="Basic and acidic residues" evidence="1">
    <location>
        <begin position="280"/>
        <end position="299"/>
    </location>
</feature>
<keyword evidence="4" id="KW-1185">Reference proteome</keyword>
<proteinExistence type="predicted"/>
<sequence length="379" mass="42145">MCFYSACKVDCQWSGTTTATSSGVKDPMKTPRSIASSSFGSVPSEALNLDARLGMLQDKGTEAKFEDIKRSLEDAKAAREEFATKVEHVQEAVQVELEREIAEDRKWRAQKEREMIQANQAGKAWKARFWLGKLILNSTTLTGEQNKTVEELLQQRKAPRAGEYHPDDRPPAQKAFGPGEHPPDYAPSGREAPRPGEHPPDYAPAEKEAEEKDPAKPTEKPIVLKLVAVNGLALQHAAEDLWEDPEVVRTKDGLALEFAAEELQRDPRVEQNAFAKKHAAKELHADRDLKKDDTEEPRAVKQSRNASNHAAAEELRNDRDFILQVVKQDPDVLQLVSEELQCDKGVVIKALEGSIHALQHAAEKLQDAPIAPKEAAKKK</sequence>
<evidence type="ECO:0000259" key="2">
    <source>
        <dbReference type="Pfam" id="PF13475"/>
    </source>
</evidence>
<dbReference type="InterPro" id="IPR025197">
    <property type="entry name" value="DUF4116"/>
</dbReference>
<dbReference type="Proteomes" id="UP001642484">
    <property type="component" value="Unassembled WGS sequence"/>
</dbReference>
<feature type="region of interest" description="Disordered" evidence="1">
    <location>
        <begin position="16"/>
        <end position="39"/>
    </location>
</feature>
<feature type="region of interest" description="Disordered" evidence="1">
    <location>
        <begin position="156"/>
        <end position="218"/>
    </location>
</feature>
<comment type="caution">
    <text evidence="3">The sequence shown here is derived from an EMBL/GenBank/DDBJ whole genome shotgun (WGS) entry which is preliminary data.</text>
</comment>
<accession>A0ABP0QQQ4</accession>
<feature type="compositionally biased region" description="Basic and acidic residues" evidence="1">
    <location>
        <begin position="191"/>
        <end position="218"/>
    </location>
</feature>
<name>A0ABP0QQQ4_9DINO</name>
<reference evidence="3 4" key="1">
    <citation type="submission" date="2024-02" db="EMBL/GenBank/DDBJ databases">
        <authorList>
            <person name="Chen Y."/>
            <person name="Shah S."/>
            <person name="Dougan E. K."/>
            <person name="Thang M."/>
            <person name="Chan C."/>
        </authorList>
    </citation>
    <scope>NUCLEOTIDE SEQUENCE [LARGE SCALE GENOMIC DNA]</scope>
</reference>
<dbReference type="Pfam" id="PF13475">
    <property type="entry name" value="DUF4116"/>
    <property type="match status" value="1"/>
</dbReference>
<feature type="region of interest" description="Disordered" evidence="1">
    <location>
        <begin position="277"/>
        <end position="313"/>
    </location>
</feature>
<dbReference type="EMBL" id="CAXAMN010024873">
    <property type="protein sequence ID" value="CAK9090597.1"/>
    <property type="molecule type" value="Genomic_DNA"/>
</dbReference>
<evidence type="ECO:0000313" key="3">
    <source>
        <dbReference type="EMBL" id="CAK9090597.1"/>
    </source>
</evidence>
<gene>
    <name evidence="3" type="ORF">CCMP2556_LOCUS43525</name>
</gene>
<protein>
    <recommendedName>
        <fullName evidence="2">DUF4116 domain-containing protein</fullName>
    </recommendedName>
</protein>
<evidence type="ECO:0000256" key="1">
    <source>
        <dbReference type="SAM" id="MobiDB-lite"/>
    </source>
</evidence>